<evidence type="ECO:0000313" key="5">
    <source>
        <dbReference type="Proteomes" id="UP000053558"/>
    </source>
</evidence>
<dbReference type="InterPro" id="IPR027417">
    <property type="entry name" value="P-loop_NTPase"/>
</dbReference>
<dbReference type="AlphaFoldDB" id="A0A5M3ML52"/>
<name>A0A5M3ML52_CONPW</name>
<keyword evidence="5" id="KW-1185">Reference proteome</keyword>
<keyword evidence="1" id="KW-0677">Repeat</keyword>
<organism evidence="4 5">
    <name type="scientific">Coniophora puteana (strain RWD-64-598)</name>
    <name type="common">Brown rot fungus</name>
    <dbReference type="NCBI Taxonomy" id="741705"/>
    <lineage>
        <taxon>Eukaryota</taxon>
        <taxon>Fungi</taxon>
        <taxon>Dikarya</taxon>
        <taxon>Basidiomycota</taxon>
        <taxon>Agaricomycotina</taxon>
        <taxon>Agaricomycetes</taxon>
        <taxon>Agaricomycetidae</taxon>
        <taxon>Boletales</taxon>
        <taxon>Coniophorineae</taxon>
        <taxon>Coniophoraceae</taxon>
        <taxon>Coniophora</taxon>
    </lineage>
</organism>
<protein>
    <recommendedName>
        <fullName evidence="3">NACHT domain-containing protein</fullName>
    </recommendedName>
</protein>
<dbReference type="PANTHER" id="PTHR10039:SF17">
    <property type="entry name" value="FUNGAL STAND N-TERMINAL GOODBYE DOMAIN-CONTAINING PROTEIN-RELATED"/>
    <property type="match status" value="1"/>
</dbReference>
<dbReference type="OMA" id="PHIELTI"/>
<dbReference type="GeneID" id="19199976"/>
<dbReference type="OrthoDB" id="3027122at2759"/>
<dbReference type="EMBL" id="JH711580">
    <property type="protein sequence ID" value="EIW79962.1"/>
    <property type="molecule type" value="Genomic_DNA"/>
</dbReference>
<dbReference type="SUPFAM" id="SSF52540">
    <property type="entry name" value="P-loop containing nucleoside triphosphate hydrolases"/>
    <property type="match status" value="1"/>
</dbReference>
<dbReference type="Pfam" id="PF24883">
    <property type="entry name" value="NPHP3_N"/>
    <property type="match status" value="1"/>
</dbReference>
<dbReference type="Gene3D" id="3.40.50.300">
    <property type="entry name" value="P-loop containing nucleotide triphosphate hydrolases"/>
    <property type="match status" value="1"/>
</dbReference>
<gene>
    <name evidence="4" type="ORF">CONPUDRAFT_126402</name>
</gene>
<dbReference type="InterPro" id="IPR056884">
    <property type="entry name" value="NPHP3-like_N"/>
</dbReference>
<evidence type="ECO:0000259" key="3">
    <source>
        <dbReference type="PROSITE" id="PS50837"/>
    </source>
</evidence>
<evidence type="ECO:0000256" key="2">
    <source>
        <dbReference type="SAM" id="MobiDB-lite"/>
    </source>
</evidence>
<feature type="domain" description="NACHT" evidence="3">
    <location>
        <begin position="8"/>
        <end position="165"/>
    </location>
</feature>
<sequence length="562" mass="63034">MVTEEDNRIVWLFGESGSGKSSVAYTLAKQLSAQDKLAATFFFSRTHADRSDTSLVFLTLAYQIGLLHPRAKDIIAKAINNDPELLSSAKCRSDQFEHLVKAPLKSLRLVWETPRKIVLDAIDEGVTSDRASLEPLILAMNDLIHDPSIPISHVLVTSRPSPLLDTLLRRLTAEGSVQSLNIQHFDSHHDVELFLRHSFDEIYDMRDISFLHEKPWPSSRVISSLSCRIKGRFIVAATVVRLISKSESPGDCLDLISKMYDGNVDTVDLDLGDIDSIYRYVLSSCEEHNQRSGVEHLSDIMVLAKPLTLPDICALSGVDISKHIVHLSAIVVLPPMYSLMTVQVYHSSLQDYLWDKSRSGDFHVSPLSSHDRLAGWCFQLIKRKLKGDETKVQAVEDAKQIKTPLRYAMSYWCYHLQRSEPSRRVRALTHDFVKNRAVLFLETAAALGQFAEAMYCLIHAWFVISRWKPFLNQDEILAGLEVHWRAYNHYLAERSRAPGGSSKGPTRARSGSTGTKHVSAVVELETGGQTAAHSQPPSAGIMPTADLTMLPEVSSWPYFRSF</sequence>
<dbReference type="Proteomes" id="UP000053558">
    <property type="component" value="Unassembled WGS sequence"/>
</dbReference>
<evidence type="ECO:0000256" key="1">
    <source>
        <dbReference type="ARBA" id="ARBA00022737"/>
    </source>
</evidence>
<dbReference type="PANTHER" id="PTHR10039">
    <property type="entry name" value="AMELOGENIN"/>
    <property type="match status" value="1"/>
</dbReference>
<accession>A0A5M3ML52</accession>
<dbReference type="RefSeq" id="XP_007770274.1">
    <property type="nucleotide sequence ID" value="XM_007772084.1"/>
</dbReference>
<feature type="region of interest" description="Disordered" evidence="2">
    <location>
        <begin position="495"/>
        <end position="516"/>
    </location>
</feature>
<comment type="caution">
    <text evidence="4">The sequence shown here is derived from an EMBL/GenBank/DDBJ whole genome shotgun (WGS) entry which is preliminary data.</text>
</comment>
<proteinExistence type="predicted"/>
<dbReference type="KEGG" id="cput:CONPUDRAFT_126402"/>
<dbReference type="InterPro" id="IPR007111">
    <property type="entry name" value="NACHT_NTPase"/>
</dbReference>
<dbReference type="PROSITE" id="PS50837">
    <property type="entry name" value="NACHT"/>
    <property type="match status" value="1"/>
</dbReference>
<evidence type="ECO:0000313" key="4">
    <source>
        <dbReference type="EMBL" id="EIW79962.1"/>
    </source>
</evidence>
<reference evidence="5" key="1">
    <citation type="journal article" date="2012" name="Science">
        <title>The Paleozoic origin of enzymatic lignin decomposition reconstructed from 31 fungal genomes.</title>
        <authorList>
            <person name="Floudas D."/>
            <person name="Binder M."/>
            <person name="Riley R."/>
            <person name="Barry K."/>
            <person name="Blanchette R.A."/>
            <person name="Henrissat B."/>
            <person name="Martinez A.T."/>
            <person name="Otillar R."/>
            <person name="Spatafora J.W."/>
            <person name="Yadav J.S."/>
            <person name="Aerts A."/>
            <person name="Benoit I."/>
            <person name="Boyd A."/>
            <person name="Carlson A."/>
            <person name="Copeland A."/>
            <person name="Coutinho P.M."/>
            <person name="de Vries R.P."/>
            <person name="Ferreira P."/>
            <person name="Findley K."/>
            <person name="Foster B."/>
            <person name="Gaskell J."/>
            <person name="Glotzer D."/>
            <person name="Gorecki P."/>
            <person name="Heitman J."/>
            <person name="Hesse C."/>
            <person name="Hori C."/>
            <person name="Igarashi K."/>
            <person name="Jurgens J.A."/>
            <person name="Kallen N."/>
            <person name="Kersten P."/>
            <person name="Kohler A."/>
            <person name="Kuees U."/>
            <person name="Kumar T.K.A."/>
            <person name="Kuo A."/>
            <person name="LaButti K."/>
            <person name="Larrondo L.F."/>
            <person name="Lindquist E."/>
            <person name="Ling A."/>
            <person name="Lombard V."/>
            <person name="Lucas S."/>
            <person name="Lundell T."/>
            <person name="Martin R."/>
            <person name="McLaughlin D.J."/>
            <person name="Morgenstern I."/>
            <person name="Morin E."/>
            <person name="Murat C."/>
            <person name="Nagy L.G."/>
            <person name="Nolan M."/>
            <person name="Ohm R.A."/>
            <person name="Patyshakuliyeva A."/>
            <person name="Rokas A."/>
            <person name="Ruiz-Duenas F.J."/>
            <person name="Sabat G."/>
            <person name="Salamov A."/>
            <person name="Samejima M."/>
            <person name="Schmutz J."/>
            <person name="Slot J.C."/>
            <person name="St John F."/>
            <person name="Stenlid J."/>
            <person name="Sun H."/>
            <person name="Sun S."/>
            <person name="Syed K."/>
            <person name="Tsang A."/>
            <person name="Wiebenga A."/>
            <person name="Young D."/>
            <person name="Pisabarro A."/>
            <person name="Eastwood D.C."/>
            <person name="Martin F."/>
            <person name="Cullen D."/>
            <person name="Grigoriev I.V."/>
            <person name="Hibbett D.S."/>
        </authorList>
    </citation>
    <scope>NUCLEOTIDE SEQUENCE [LARGE SCALE GENOMIC DNA]</scope>
    <source>
        <strain evidence="5">RWD-64-598 SS2</strain>
    </source>
</reference>